<protein>
    <submittedName>
        <fullName evidence="6">Periplasmic solute binding protein</fullName>
    </submittedName>
</protein>
<dbReference type="GO" id="GO:0030001">
    <property type="term" value="P:metal ion transport"/>
    <property type="evidence" value="ECO:0007669"/>
    <property type="project" value="InterPro"/>
</dbReference>
<dbReference type="Proteomes" id="UP000006620">
    <property type="component" value="Chromosome"/>
</dbReference>
<dbReference type="InterPro" id="IPR050492">
    <property type="entry name" value="Bact_metal-bind_prot9"/>
</dbReference>
<dbReference type="AlphaFoldDB" id="F8F5M3"/>
<dbReference type="GO" id="GO:0046872">
    <property type="term" value="F:metal ion binding"/>
    <property type="evidence" value="ECO:0007669"/>
    <property type="project" value="InterPro"/>
</dbReference>
<name>F8F5M3_PAEMK</name>
<accession>F8F5M3</accession>
<keyword evidence="3 5" id="KW-0732">Signal</keyword>
<dbReference type="SUPFAM" id="SSF53807">
    <property type="entry name" value="Helical backbone' metal receptor"/>
    <property type="match status" value="1"/>
</dbReference>
<evidence type="ECO:0000313" key="7">
    <source>
        <dbReference type="Proteomes" id="UP000006620"/>
    </source>
</evidence>
<gene>
    <name evidence="6" type="ordered locus">KNP414_02635</name>
</gene>
<dbReference type="PANTHER" id="PTHR42953">
    <property type="entry name" value="HIGH-AFFINITY ZINC UPTAKE SYSTEM PROTEIN ZNUA-RELATED"/>
    <property type="match status" value="1"/>
</dbReference>
<evidence type="ECO:0000313" key="6">
    <source>
        <dbReference type="EMBL" id="AEI41196.1"/>
    </source>
</evidence>
<evidence type="ECO:0000256" key="2">
    <source>
        <dbReference type="ARBA" id="ARBA00022448"/>
    </source>
</evidence>
<reference evidence="6 7" key="2">
    <citation type="journal article" date="2013" name="Genome Announc.">
        <title>Genome Sequence of Growth-Improving Paenibacillus mucilaginosus Strain KNP414.</title>
        <authorList>
            <person name="Lu J.J."/>
            <person name="Wang J.F."/>
            <person name="Hu X.F."/>
        </authorList>
    </citation>
    <scope>NUCLEOTIDE SEQUENCE [LARGE SCALE GENOMIC DNA]</scope>
    <source>
        <strain evidence="6 7">KNP414</strain>
    </source>
</reference>
<dbReference type="Pfam" id="PF01297">
    <property type="entry name" value="ZnuA"/>
    <property type="match status" value="1"/>
</dbReference>
<evidence type="ECO:0000256" key="5">
    <source>
        <dbReference type="SAM" id="SignalP"/>
    </source>
</evidence>
<organism evidence="6 7">
    <name type="scientific">Paenibacillus mucilaginosus (strain KNP414)</name>
    <dbReference type="NCBI Taxonomy" id="1036673"/>
    <lineage>
        <taxon>Bacteria</taxon>
        <taxon>Bacillati</taxon>
        <taxon>Bacillota</taxon>
        <taxon>Bacilli</taxon>
        <taxon>Bacillales</taxon>
        <taxon>Paenibacillaceae</taxon>
        <taxon>Paenibacillus</taxon>
    </lineage>
</organism>
<dbReference type="PANTHER" id="PTHR42953:SF3">
    <property type="entry name" value="HIGH-AFFINITY ZINC UPTAKE SYSTEM PROTEIN ZNUA"/>
    <property type="match status" value="1"/>
</dbReference>
<feature type="region of interest" description="Disordered" evidence="4">
    <location>
        <begin position="144"/>
        <end position="181"/>
    </location>
</feature>
<feature type="signal peptide" evidence="5">
    <location>
        <begin position="1"/>
        <end position="40"/>
    </location>
</feature>
<evidence type="ECO:0000256" key="3">
    <source>
        <dbReference type="ARBA" id="ARBA00022729"/>
    </source>
</evidence>
<reference evidence="7" key="1">
    <citation type="submission" date="2011-06" db="EMBL/GenBank/DDBJ databases">
        <title>Complete genome sequence of Paenibacillus mucilaginosus KNP414.</title>
        <authorList>
            <person name="Wang J."/>
            <person name="Hu S."/>
            <person name="Hu X."/>
            <person name="Zhang B."/>
            <person name="Dong D."/>
            <person name="Zhang S."/>
            <person name="Zhao K."/>
            <person name="Wu D."/>
        </authorList>
    </citation>
    <scope>NUCLEOTIDE SEQUENCE [LARGE SCALE GENOMIC DNA]</scope>
    <source>
        <strain evidence="7">KNP414</strain>
    </source>
</reference>
<dbReference type="KEGG" id="pms:KNP414_02635"/>
<dbReference type="HOGENOM" id="CLU_016838_1_0_9"/>
<comment type="similarity">
    <text evidence="1">Belongs to the bacterial solute-binding protein 9 family.</text>
</comment>
<evidence type="ECO:0000256" key="4">
    <source>
        <dbReference type="SAM" id="MobiDB-lite"/>
    </source>
</evidence>
<sequence>MSRFNLFSRRFRFPWLRRSFLPLALIAALAVMSACGKPQAALVNDKINVVTSFYPLYDFASKIGGTHVNAVNVVPAGVEPHDWSPKGRDIQNIKNSQVFVYLGAGFEGWVNDTLESLKTDSKSLVVEAGKGVELIEGTGDAHNHEGEAAHQEEEAHADEAAHKEEAGHDEAAHEEEAHDEHAVDPHVWLSPLNAKKIAENIKNALVQADAAHQADYEANYKKLAADLDALHQEFKTKLAAVPKKEIVVTHQSFGYLAKEYGLVQKPIMGLAPDAEPTSKDLQSVLKFIKDNDVKYIFFEELVSDKLAKTLAQDAGVQTAVLSPLEGLTEEQVQAGDDYVKVMKNNLNSLVKALQ</sequence>
<evidence type="ECO:0000256" key="1">
    <source>
        <dbReference type="ARBA" id="ARBA00011028"/>
    </source>
</evidence>
<dbReference type="InterPro" id="IPR006127">
    <property type="entry name" value="ZnuA-like"/>
</dbReference>
<dbReference type="PROSITE" id="PS51257">
    <property type="entry name" value="PROKAR_LIPOPROTEIN"/>
    <property type="match status" value="1"/>
</dbReference>
<dbReference type="EMBL" id="CP002869">
    <property type="protein sequence ID" value="AEI41196.1"/>
    <property type="molecule type" value="Genomic_DNA"/>
</dbReference>
<feature type="chain" id="PRO_5003370200" evidence="5">
    <location>
        <begin position="41"/>
        <end position="354"/>
    </location>
</feature>
<keyword evidence="2" id="KW-0813">Transport</keyword>
<dbReference type="RefSeq" id="WP_013916357.1">
    <property type="nucleotide sequence ID" value="NC_015690.1"/>
</dbReference>
<dbReference type="PATRIC" id="fig|1036673.3.peg.2394"/>
<dbReference type="Gene3D" id="3.40.50.1980">
    <property type="entry name" value="Nitrogenase molybdenum iron protein domain"/>
    <property type="match status" value="2"/>
</dbReference>
<proteinExistence type="inferred from homology"/>